<gene>
    <name evidence="1" type="ORF">CC86DRAFT_74534</name>
</gene>
<dbReference type="Proteomes" id="UP000799424">
    <property type="component" value="Unassembled WGS sequence"/>
</dbReference>
<keyword evidence="2" id="KW-1185">Reference proteome</keyword>
<evidence type="ECO:0000313" key="1">
    <source>
        <dbReference type="EMBL" id="KAF2822988.1"/>
    </source>
</evidence>
<protein>
    <submittedName>
        <fullName evidence="1">Uncharacterized protein</fullName>
    </submittedName>
</protein>
<accession>A0A6A6ZQ63</accession>
<dbReference type="OrthoDB" id="3750626at2759"/>
<dbReference type="EMBL" id="MU006233">
    <property type="protein sequence ID" value="KAF2822988.1"/>
    <property type="molecule type" value="Genomic_DNA"/>
</dbReference>
<organism evidence="1 2">
    <name type="scientific">Ophiobolus disseminans</name>
    <dbReference type="NCBI Taxonomy" id="1469910"/>
    <lineage>
        <taxon>Eukaryota</taxon>
        <taxon>Fungi</taxon>
        <taxon>Dikarya</taxon>
        <taxon>Ascomycota</taxon>
        <taxon>Pezizomycotina</taxon>
        <taxon>Dothideomycetes</taxon>
        <taxon>Pleosporomycetidae</taxon>
        <taxon>Pleosporales</taxon>
        <taxon>Pleosporineae</taxon>
        <taxon>Phaeosphaeriaceae</taxon>
        <taxon>Ophiobolus</taxon>
    </lineage>
</organism>
<reference evidence="1" key="1">
    <citation type="journal article" date="2020" name="Stud. Mycol.">
        <title>101 Dothideomycetes genomes: a test case for predicting lifestyles and emergence of pathogens.</title>
        <authorList>
            <person name="Haridas S."/>
            <person name="Albert R."/>
            <person name="Binder M."/>
            <person name="Bloem J."/>
            <person name="Labutti K."/>
            <person name="Salamov A."/>
            <person name="Andreopoulos B."/>
            <person name="Baker S."/>
            <person name="Barry K."/>
            <person name="Bills G."/>
            <person name="Bluhm B."/>
            <person name="Cannon C."/>
            <person name="Castanera R."/>
            <person name="Culley D."/>
            <person name="Daum C."/>
            <person name="Ezra D."/>
            <person name="Gonzalez J."/>
            <person name="Henrissat B."/>
            <person name="Kuo A."/>
            <person name="Liang C."/>
            <person name="Lipzen A."/>
            <person name="Lutzoni F."/>
            <person name="Magnuson J."/>
            <person name="Mondo S."/>
            <person name="Nolan M."/>
            <person name="Ohm R."/>
            <person name="Pangilinan J."/>
            <person name="Park H.-J."/>
            <person name="Ramirez L."/>
            <person name="Alfaro M."/>
            <person name="Sun H."/>
            <person name="Tritt A."/>
            <person name="Yoshinaga Y."/>
            <person name="Zwiers L.-H."/>
            <person name="Turgeon B."/>
            <person name="Goodwin S."/>
            <person name="Spatafora J."/>
            <person name="Crous P."/>
            <person name="Grigoriev I."/>
        </authorList>
    </citation>
    <scope>NUCLEOTIDE SEQUENCE</scope>
    <source>
        <strain evidence="1">CBS 113818</strain>
    </source>
</reference>
<dbReference type="AlphaFoldDB" id="A0A6A6ZQ63"/>
<evidence type="ECO:0000313" key="2">
    <source>
        <dbReference type="Proteomes" id="UP000799424"/>
    </source>
</evidence>
<name>A0A6A6ZQ63_9PLEO</name>
<proteinExistence type="predicted"/>
<sequence>MLSIGVCYHSVPHFFEKPSPVSTLKHFQNLWYLSLPHKALLYASATAMQPALHTILPPSIQERHIDWPHISITSALQDLPLFPGHFSDLHTITLWPREYRGAGYEAFKYRDHKIWAKIEELGVDVNVCYDELDYRTEWGDSDYDPFVCEIVSFLEDL</sequence>